<comment type="caution">
    <text evidence="2">The sequence shown here is derived from an EMBL/GenBank/DDBJ whole genome shotgun (WGS) entry which is preliminary data.</text>
</comment>
<evidence type="ECO:0000313" key="2">
    <source>
        <dbReference type="EMBL" id="KAG5458577.1"/>
    </source>
</evidence>
<dbReference type="EMBL" id="JAEFCI010008261">
    <property type="protein sequence ID" value="KAG5458577.1"/>
    <property type="molecule type" value="Genomic_DNA"/>
</dbReference>
<dbReference type="AlphaFoldDB" id="A0A8H7ZSI5"/>
<reference evidence="2 3" key="1">
    <citation type="journal article" name="Sci. Rep.">
        <title>Genome-scale phylogenetic analyses confirm Olpidium as the closest living zoosporic fungus to the non-flagellated, terrestrial fungi.</title>
        <authorList>
            <person name="Chang Y."/>
            <person name="Rochon D."/>
            <person name="Sekimoto S."/>
            <person name="Wang Y."/>
            <person name="Chovatia M."/>
            <person name="Sandor L."/>
            <person name="Salamov A."/>
            <person name="Grigoriev I.V."/>
            <person name="Stajich J.E."/>
            <person name="Spatafora J.W."/>
        </authorList>
    </citation>
    <scope>NUCLEOTIDE SEQUENCE [LARGE SCALE GENOMIC DNA]</scope>
    <source>
        <strain evidence="2">S191</strain>
    </source>
</reference>
<sequence>MDGHLGSLRDQALDFRTRFSSPKWNGRARQPDFGRTDPGSTSASQGEKELLGEGGRNGSVVI</sequence>
<keyword evidence="3" id="KW-1185">Reference proteome</keyword>
<dbReference type="Proteomes" id="UP000673691">
    <property type="component" value="Unassembled WGS sequence"/>
</dbReference>
<evidence type="ECO:0000313" key="3">
    <source>
        <dbReference type="Proteomes" id="UP000673691"/>
    </source>
</evidence>
<protein>
    <submittedName>
        <fullName evidence="2">Uncharacterized protein</fullName>
    </submittedName>
</protein>
<feature type="region of interest" description="Disordered" evidence="1">
    <location>
        <begin position="16"/>
        <end position="62"/>
    </location>
</feature>
<gene>
    <name evidence="2" type="ORF">BJ554DRAFT_1171</name>
</gene>
<evidence type="ECO:0000256" key="1">
    <source>
        <dbReference type="SAM" id="MobiDB-lite"/>
    </source>
</evidence>
<organism evidence="2 3">
    <name type="scientific">Olpidium bornovanus</name>
    <dbReference type="NCBI Taxonomy" id="278681"/>
    <lineage>
        <taxon>Eukaryota</taxon>
        <taxon>Fungi</taxon>
        <taxon>Fungi incertae sedis</taxon>
        <taxon>Olpidiomycota</taxon>
        <taxon>Olpidiomycotina</taxon>
        <taxon>Olpidiomycetes</taxon>
        <taxon>Olpidiales</taxon>
        <taxon>Olpidiaceae</taxon>
        <taxon>Olpidium</taxon>
    </lineage>
</organism>
<name>A0A8H7ZSI5_9FUNG</name>
<proteinExistence type="predicted"/>
<feature type="compositionally biased region" description="Gly residues" evidence="1">
    <location>
        <begin position="52"/>
        <end position="62"/>
    </location>
</feature>
<accession>A0A8H7ZSI5</accession>